<dbReference type="RefSeq" id="WP_330135745.1">
    <property type="nucleotide sequence ID" value="NZ_JAUTXY010000013.1"/>
</dbReference>
<evidence type="ECO:0000313" key="6">
    <source>
        <dbReference type="EMBL" id="MEE2060569.1"/>
    </source>
</evidence>
<keyword evidence="7" id="KW-1185">Reference proteome</keyword>
<dbReference type="Gene3D" id="3.30.450.40">
    <property type="match status" value="2"/>
</dbReference>
<dbReference type="InterPro" id="IPR014757">
    <property type="entry name" value="Tscrpt_reg_IclR_C"/>
</dbReference>
<feature type="domain" description="HTH iclR-type" evidence="4">
    <location>
        <begin position="13"/>
        <end position="74"/>
    </location>
</feature>
<evidence type="ECO:0000256" key="3">
    <source>
        <dbReference type="ARBA" id="ARBA00023163"/>
    </source>
</evidence>
<dbReference type="SMART" id="SM00346">
    <property type="entry name" value="HTH_ICLR"/>
    <property type="match status" value="1"/>
</dbReference>
<feature type="domain" description="IclR-ED" evidence="5">
    <location>
        <begin position="75"/>
        <end position="230"/>
    </location>
</feature>
<evidence type="ECO:0000259" key="5">
    <source>
        <dbReference type="PROSITE" id="PS51078"/>
    </source>
</evidence>
<sequence length="230" mass="24288">MATSEATPPQTGTKTLARGLQALELVAHSPTGLTIQEVADQLGVHRSIATRLLATIAEYQLISRGPDGRYRAAGGLAALAREVYTGFREHATPLMQDLADRIGASVALFVAEAEDAVAVTVREPSNSAVRVSFRQGGRHPLDRGAAGYALLAAGPPRDGEDARVTEGRRVGHVLSYGEVERGYWGLGVPLTRSTNGPLGCLTVISASKELLENSVDATMVTAAQLSIYRD</sequence>
<dbReference type="InterPro" id="IPR036388">
    <property type="entry name" value="WH-like_DNA-bd_sf"/>
</dbReference>
<dbReference type="PROSITE" id="PS51078">
    <property type="entry name" value="ICLR_ED"/>
    <property type="match status" value="1"/>
</dbReference>
<dbReference type="SUPFAM" id="SSF55781">
    <property type="entry name" value="GAF domain-like"/>
    <property type="match status" value="1"/>
</dbReference>
<dbReference type="InterPro" id="IPR036390">
    <property type="entry name" value="WH_DNA-bd_sf"/>
</dbReference>
<keyword evidence="2" id="KW-0238">DNA-binding</keyword>
<reference evidence="6 7" key="1">
    <citation type="submission" date="2023-07" db="EMBL/GenBank/DDBJ databases">
        <authorList>
            <person name="Girao M."/>
            <person name="Carvalho M.F."/>
        </authorList>
    </citation>
    <scope>NUCLEOTIDE SEQUENCE [LARGE SCALE GENOMIC DNA]</scope>
    <source>
        <strain evidence="6 7">YIM65754</strain>
    </source>
</reference>
<dbReference type="InterPro" id="IPR050707">
    <property type="entry name" value="HTH_MetabolicPath_Reg"/>
</dbReference>
<keyword evidence="1" id="KW-0805">Transcription regulation</keyword>
<dbReference type="Pfam" id="PF01614">
    <property type="entry name" value="IclR_C"/>
    <property type="match status" value="1"/>
</dbReference>
<evidence type="ECO:0000256" key="2">
    <source>
        <dbReference type="ARBA" id="ARBA00023125"/>
    </source>
</evidence>
<name>A0ABU7LH41_9NOCA</name>
<evidence type="ECO:0000259" key="4">
    <source>
        <dbReference type="PROSITE" id="PS51077"/>
    </source>
</evidence>
<dbReference type="PROSITE" id="PS51077">
    <property type="entry name" value="HTH_ICLR"/>
    <property type="match status" value="1"/>
</dbReference>
<evidence type="ECO:0000256" key="1">
    <source>
        <dbReference type="ARBA" id="ARBA00023015"/>
    </source>
</evidence>
<dbReference type="Proteomes" id="UP001336020">
    <property type="component" value="Unassembled WGS sequence"/>
</dbReference>
<organism evidence="6 7">
    <name type="scientific">Rhodococcus artemisiae</name>
    <dbReference type="NCBI Taxonomy" id="714159"/>
    <lineage>
        <taxon>Bacteria</taxon>
        <taxon>Bacillati</taxon>
        <taxon>Actinomycetota</taxon>
        <taxon>Actinomycetes</taxon>
        <taxon>Mycobacteriales</taxon>
        <taxon>Nocardiaceae</taxon>
        <taxon>Rhodococcus</taxon>
    </lineage>
</organism>
<proteinExistence type="predicted"/>
<keyword evidence="3" id="KW-0804">Transcription</keyword>
<dbReference type="PANTHER" id="PTHR30136">
    <property type="entry name" value="HELIX-TURN-HELIX TRANSCRIPTIONAL REGULATOR, ICLR FAMILY"/>
    <property type="match status" value="1"/>
</dbReference>
<dbReference type="Gene3D" id="1.10.10.10">
    <property type="entry name" value="Winged helix-like DNA-binding domain superfamily/Winged helix DNA-binding domain"/>
    <property type="match status" value="1"/>
</dbReference>
<dbReference type="Pfam" id="PF09339">
    <property type="entry name" value="HTH_IclR"/>
    <property type="match status" value="1"/>
</dbReference>
<evidence type="ECO:0000313" key="7">
    <source>
        <dbReference type="Proteomes" id="UP001336020"/>
    </source>
</evidence>
<dbReference type="PANTHER" id="PTHR30136:SF24">
    <property type="entry name" value="HTH-TYPE TRANSCRIPTIONAL REPRESSOR ALLR"/>
    <property type="match status" value="1"/>
</dbReference>
<dbReference type="InterPro" id="IPR029016">
    <property type="entry name" value="GAF-like_dom_sf"/>
</dbReference>
<dbReference type="SUPFAM" id="SSF46785">
    <property type="entry name" value="Winged helix' DNA-binding domain"/>
    <property type="match status" value="1"/>
</dbReference>
<dbReference type="EMBL" id="JAUTXY010000013">
    <property type="protein sequence ID" value="MEE2060569.1"/>
    <property type="molecule type" value="Genomic_DNA"/>
</dbReference>
<comment type="caution">
    <text evidence="6">The sequence shown here is derived from an EMBL/GenBank/DDBJ whole genome shotgun (WGS) entry which is preliminary data.</text>
</comment>
<gene>
    <name evidence="6" type="ORF">Q7514_23885</name>
</gene>
<protein>
    <submittedName>
        <fullName evidence="6">Helix-turn-helix domain-containing protein</fullName>
    </submittedName>
</protein>
<dbReference type="InterPro" id="IPR005471">
    <property type="entry name" value="Tscrpt_reg_IclR_N"/>
</dbReference>
<accession>A0ABU7LH41</accession>